<dbReference type="Proteomes" id="UP000260665">
    <property type="component" value="Unassembled WGS sequence"/>
</dbReference>
<reference evidence="1 2" key="1">
    <citation type="submission" date="2018-05" db="EMBL/GenBank/DDBJ databases">
        <title>Rhodoferax soyangensis sp.nov., isolated from an oligotrophic freshwater lake.</title>
        <authorList>
            <person name="Park M."/>
        </authorList>
    </citation>
    <scope>NUCLEOTIDE SEQUENCE [LARGE SCALE GENOMIC DNA]</scope>
    <source>
        <strain evidence="1 2">IMCC26218</strain>
    </source>
</reference>
<keyword evidence="2" id="KW-1185">Reference proteome</keyword>
<dbReference type="EMBL" id="QFZK01000002">
    <property type="protein sequence ID" value="RFO97964.1"/>
    <property type="molecule type" value="Genomic_DNA"/>
</dbReference>
<protein>
    <recommendedName>
        <fullName evidence="3">DUF721 domain-containing protein</fullName>
    </recommendedName>
</protein>
<proteinExistence type="predicted"/>
<accession>A0A3E1RF23</accession>
<dbReference type="RefSeq" id="WP_117174452.1">
    <property type="nucleotide sequence ID" value="NZ_QFZK01000002.1"/>
</dbReference>
<dbReference type="AlphaFoldDB" id="A0A3E1RF23"/>
<dbReference type="OrthoDB" id="9155022at2"/>
<sequence>MIRRTRAITLLQATQDSETLNRLFELATESSQRLKSIQTLMPPSLRDCVHPGPIEGPVWCLLLDNNAVAAKIKQLLPSLLAHLRSKGWEVNAIRLKVQMSRKPD</sequence>
<evidence type="ECO:0008006" key="3">
    <source>
        <dbReference type="Google" id="ProtNLM"/>
    </source>
</evidence>
<comment type="caution">
    <text evidence="1">The sequence shown here is derived from an EMBL/GenBank/DDBJ whole genome shotgun (WGS) entry which is preliminary data.</text>
</comment>
<gene>
    <name evidence="1" type="ORF">DIC66_04355</name>
</gene>
<evidence type="ECO:0000313" key="1">
    <source>
        <dbReference type="EMBL" id="RFO97964.1"/>
    </source>
</evidence>
<evidence type="ECO:0000313" key="2">
    <source>
        <dbReference type="Proteomes" id="UP000260665"/>
    </source>
</evidence>
<name>A0A3E1RF23_9BURK</name>
<organism evidence="1 2">
    <name type="scientific">Rhodoferax lacus</name>
    <dbReference type="NCBI Taxonomy" id="2184758"/>
    <lineage>
        <taxon>Bacteria</taxon>
        <taxon>Pseudomonadati</taxon>
        <taxon>Pseudomonadota</taxon>
        <taxon>Betaproteobacteria</taxon>
        <taxon>Burkholderiales</taxon>
        <taxon>Comamonadaceae</taxon>
        <taxon>Rhodoferax</taxon>
    </lineage>
</organism>